<dbReference type="Gene3D" id="3.90.1010.10">
    <property type="match status" value="1"/>
</dbReference>
<dbReference type="InterPro" id="IPR003808">
    <property type="entry name" value="Fe-S_metab-assoc_dom"/>
</dbReference>
<dbReference type="AlphaFoldDB" id="A0A7G5ILX9"/>
<dbReference type="SUPFAM" id="SSF82649">
    <property type="entry name" value="SufE/NifU"/>
    <property type="match status" value="1"/>
</dbReference>
<dbReference type="Proteomes" id="UP000515292">
    <property type="component" value="Chromosome"/>
</dbReference>
<reference evidence="3 4" key="1">
    <citation type="submission" date="2020-07" db="EMBL/GenBank/DDBJ databases">
        <title>Complete genome sequence for Sandaracinobacter sp. M6.</title>
        <authorList>
            <person name="Tang Y."/>
            <person name="Liu Q."/>
            <person name="Guo Z."/>
            <person name="Lei P."/>
            <person name="Huang B."/>
        </authorList>
    </citation>
    <scope>NUCLEOTIDE SEQUENCE [LARGE SCALE GENOMIC DNA]</scope>
    <source>
        <strain evidence="3 4">M6</strain>
    </source>
</reference>
<dbReference type="EMBL" id="CP059851">
    <property type="protein sequence ID" value="QMW24371.1"/>
    <property type="molecule type" value="Genomic_DNA"/>
</dbReference>
<feature type="domain" description="Fe-S metabolism associated" evidence="2">
    <location>
        <begin position="14"/>
        <end position="129"/>
    </location>
</feature>
<gene>
    <name evidence="3" type="ORF">H3309_07945</name>
</gene>
<name>A0A7G5ILX9_9SPHN</name>
<evidence type="ECO:0000259" key="2">
    <source>
        <dbReference type="Pfam" id="PF02657"/>
    </source>
</evidence>
<protein>
    <submittedName>
        <fullName evidence="3">SufE family protein</fullName>
    </submittedName>
</protein>
<evidence type="ECO:0000313" key="4">
    <source>
        <dbReference type="Proteomes" id="UP000515292"/>
    </source>
</evidence>
<evidence type="ECO:0000256" key="1">
    <source>
        <dbReference type="ARBA" id="ARBA00010282"/>
    </source>
</evidence>
<dbReference type="PANTHER" id="PTHR43597:SF5">
    <property type="entry name" value="SUFE-LIKE PROTEIN 2, CHLOROPLASTIC"/>
    <property type="match status" value="1"/>
</dbReference>
<sequence>MLPTFPHILDEWDAALDWDDRYAQLIALGRALPPMDPALKTDATRVPGCSANVWVYPLAEGERLRFAADSDAAITKGIVALVVAMADGKTPAEVLATDFAATIDRLGLRQHLSSNRTQGLPNMIARVREAATRLAA</sequence>
<comment type="similarity">
    <text evidence="1">Belongs to the SufE family.</text>
</comment>
<dbReference type="KEGG" id="sand:H3309_07945"/>
<dbReference type="Pfam" id="PF02657">
    <property type="entry name" value="SufE"/>
    <property type="match status" value="1"/>
</dbReference>
<keyword evidence="4" id="KW-1185">Reference proteome</keyword>
<organism evidence="3 4">
    <name type="scientific">Sandaracinobacteroides saxicola</name>
    <dbReference type="NCBI Taxonomy" id="2759707"/>
    <lineage>
        <taxon>Bacteria</taxon>
        <taxon>Pseudomonadati</taxon>
        <taxon>Pseudomonadota</taxon>
        <taxon>Alphaproteobacteria</taxon>
        <taxon>Sphingomonadales</taxon>
        <taxon>Sphingosinicellaceae</taxon>
        <taxon>Sandaracinobacteroides</taxon>
    </lineage>
</organism>
<dbReference type="PANTHER" id="PTHR43597">
    <property type="entry name" value="SULFUR ACCEPTOR PROTEIN CSDE"/>
    <property type="match status" value="1"/>
</dbReference>
<dbReference type="RefSeq" id="WP_182298226.1">
    <property type="nucleotide sequence ID" value="NZ_CP059851.1"/>
</dbReference>
<evidence type="ECO:0000313" key="3">
    <source>
        <dbReference type="EMBL" id="QMW24371.1"/>
    </source>
</evidence>
<proteinExistence type="inferred from homology"/>
<accession>A0A7G5ILX9</accession>